<protein>
    <submittedName>
        <fullName evidence="1">Uncharacterized protein</fullName>
    </submittedName>
</protein>
<evidence type="ECO:0000313" key="2">
    <source>
        <dbReference type="Proteomes" id="UP000028002"/>
    </source>
</evidence>
<dbReference type="PATRIC" id="fig|1393735.3.peg.4406"/>
<reference evidence="1 2" key="1">
    <citation type="submission" date="2014-03" db="EMBL/GenBank/DDBJ databases">
        <title>Draft Genome of Photorhabdus temperata Meg1.</title>
        <authorList>
            <person name="Hurst S.G.IV."/>
            <person name="Morris K."/>
            <person name="Thomas K."/>
            <person name="Tisa L.S."/>
        </authorList>
    </citation>
    <scope>NUCLEOTIDE SEQUENCE [LARGE SCALE GENOMIC DNA]</scope>
    <source>
        <strain evidence="1 2">Meg1</strain>
    </source>
</reference>
<proteinExistence type="predicted"/>
<dbReference type="Proteomes" id="UP000028002">
    <property type="component" value="Unassembled WGS sequence"/>
</dbReference>
<dbReference type="AlphaFoldDB" id="A0A081RQZ0"/>
<evidence type="ECO:0000313" key="1">
    <source>
        <dbReference type="EMBL" id="KER01093.1"/>
    </source>
</evidence>
<gene>
    <name evidence="1" type="ORF">MEG1DRAFT_04303</name>
</gene>
<comment type="caution">
    <text evidence="1">The sequence shown here is derived from an EMBL/GenBank/DDBJ whole genome shotgun (WGS) entry which is preliminary data.</text>
</comment>
<dbReference type="RefSeq" id="WP_036841535.1">
    <property type="nucleotide sequence ID" value="NZ_CAWLUD010000107.1"/>
</dbReference>
<dbReference type="InterPro" id="IPR057902">
    <property type="entry name" value="N_peptide"/>
</dbReference>
<dbReference type="Pfam" id="PF25694">
    <property type="entry name" value="N_peptide"/>
    <property type="match status" value="1"/>
</dbReference>
<sequence length="93" mass="10656">MKCYAYNNAAKRRRDNRQALTEAYNQAHGINPDEEVKPTRPTLYLKRRAMDRTEKAVSVRTTPVIDSFNNCCLPDSFIYSVGKKSSKDITARV</sequence>
<name>A0A081RQZ0_PHOTE</name>
<dbReference type="EMBL" id="JGVH01000107">
    <property type="protein sequence ID" value="KER01093.1"/>
    <property type="molecule type" value="Genomic_DNA"/>
</dbReference>
<accession>A0A081RQZ0</accession>
<organism evidence="1 2">
    <name type="scientific">Photorhabdus temperata subsp. temperata Meg1</name>
    <dbReference type="NCBI Taxonomy" id="1393735"/>
    <lineage>
        <taxon>Bacteria</taxon>
        <taxon>Pseudomonadati</taxon>
        <taxon>Pseudomonadota</taxon>
        <taxon>Gammaproteobacteria</taxon>
        <taxon>Enterobacterales</taxon>
        <taxon>Morganellaceae</taxon>
        <taxon>Photorhabdus</taxon>
    </lineage>
</organism>